<feature type="region of interest" description="Disordered" evidence="1">
    <location>
        <begin position="1"/>
        <end position="104"/>
    </location>
</feature>
<evidence type="ECO:0000313" key="3">
    <source>
        <dbReference type="Proteomes" id="UP000694382"/>
    </source>
</evidence>
<feature type="compositionally biased region" description="Gly residues" evidence="1">
    <location>
        <begin position="90"/>
        <end position="104"/>
    </location>
</feature>
<name>A0A8U8AMH4_GEOPR</name>
<evidence type="ECO:0000256" key="1">
    <source>
        <dbReference type="SAM" id="MobiDB-lite"/>
    </source>
</evidence>
<reference evidence="2" key="2">
    <citation type="submission" date="2025-08" db="UniProtKB">
        <authorList>
            <consortium name="Ensembl"/>
        </authorList>
    </citation>
    <scope>IDENTIFICATION</scope>
</reference>
<feature type="compositionally biased region" description="Low complexity" evidence="1">
    <location>
        <begin position="79"/>
        <end position="89"/>
    </location>
</feature>
<feature type="compositionally biased region" description="Basic and acidic residues" evidence="1">
    <location>
        <begin position="1"/>
        <end position="25"/>
    </location>
</feature>
<feature type="region of interest" description="Disordered" evidence="1">
    <location>
        <begin position="128"/>
        <end position="159"/>
    </location>
</feature>
<reference evidence="2" key="3">
    <citation type="submission" date="2025-09" db="UniProtKB">
        <authorList>
            <consortium name="Ensembl"/>
        </authorList>
    </citation>
    <scope>IDENTIFICATION</scope>
</reference>
<proteinExistence type="predicted"/>
<evidence type="ECO:0000313" key="2">
    <source>
        <dbReference type="Ensembl" id="ENSCPVP00000024977.1"/>
    </source>
</evidence>
<keyword evidence="3" id="KW-1185">Reference proteome</keyword>
<dbReference type="Ensembl" id="ENSCPVT00000026991.1">
    <property type="protein sequence ID" value="ENSCPVP00000024977.1"/>
    <property type="gene ID" value="ENSCPVG00000017094.1"/>
</dbReference>
<accession>A0A8U8AMH4</accession>
<dbReference type="AlphaFoldDB" id="A0A8U8AMH4"/>
<reference evidence="2" key="1">
    <citation type="submission" date="2020-02" db="EMBL/GenBank/DDBJ databases">
        <authorList>
            <person name="Enbody D E."/>
            <person name="Pettersson E M."/>
        </authorList>
    </citation>
    <scope>NUCLEOTIDE SEQUENCE [LARGE SCALE GENOMIC DNA]</scope>
</reference>
<feature type="compositionally biased region" description="Polar residues" evidence="1">
    <location>
        <begin position="130"/>
        <end position="143"/>
    </location>
</feature>
<protein>
    <submittedName>
        <fullName evidence="2">Uncharacterized protein</fullName>
    </submittedName>
</protein>
<organism evidence="2 3">
    <name type="scientific">Geospiza parvula</name>
    <name type="common">Small tree-finch</name>
    <name type="synonym">Camarhynchus parvulus</name>
    <dbReference type="NCBI Taxonomy" id="87175"/>
    <lineage>
        <taxon>Eukaryota</taxon>
        <taxon>Metazoa</taxon>
        <taxon>Chordata</taxon>
        <taxon>Craniata</taxon>
        <taxon>Vertebrata</taxon>
        <taxon>Euteleostomi</taxon>
        <taxon>Archelosauria</taxon>
        <taxon>Archosauria</taxon>
        <taxon>Dinosauria</taxon>
        <taxon>Saurischia</taxon>
        <taxon>Theropoda</taxon>
        <taxon>Coelurosauria</taxon>
        <taxon>Aves</taxon>
        <taxon>Neognathae</taxon>
        <taxon>Neoaves</taxon>
        <taxon>Telluraves</taxon>
        <taxon>Australaves</taxon>
        <taxon>Passeriformes</taxon>
        <taxon>Thraupidae</taxon>
        <taxon>Camarhynchus</taxon>
    </lineage>
</organism>
<dbReference type="Proteomes" id="UP000694382">
    <property type="component" value="Chromosome 4"/>
</dbReference>
<sequence>PKPAAAKEHSSGTQEKRDKNRKETGAGRWGSWSPGSPQDGGPWSPGSPQDGGPWNPGSPQDGGPWSPGSPQDGGPWNPGSPSGLEPGLPQDGGPGSSSGWGVPGMGVPGARALLRMGVPGARALLRGVRSPQSPKFSGVSSPQLPKFRASSPRREERGRVPWAEGVAGGSARTLGLQDLPAQPSRVLDQLLQAALLIKMSSKRWLRSNCTWLTPAPGKFRGDHHDERDEALLLWRLRKLGLFSLEERKH</sequence>